<protein>
    <recommendedName>
        <fullName evidence="6">WW domain-containing protein</fullName>
    </recommendedName>
</protein>
<dbReference type="PROSITE" id="PS50020">
    <property type="entry name" value="WW_DOMAIN_2"/>
    <property type="match status" value="2"/>
</dbReference>
<dbReference type="SMART" id="SM00441">
    <property type="entry name" value="FF"/>
    <property type="match status" value="3"/>
</dbReference>
<dbReference type="SMART" id="SM00456">
    <property type="entry name" value="WW"/>
    <property type="match status" value="2"/>
</dbReference>
<feature type="non-terminal residue" evidence="4">
    <location>
        <position position="482"/>
    </location>
</feature>
<accession>A0A4P9Y220</accession>
<dbReference type="Pfam" id="PF01846">
    <property type="entry name" value="FF"/>
    <property type="match status" value="1"/>
</dbReference>
<dbReference type="PROSITE" id="PS01159">
    <property type="entry name" value="WW_DOMAIN_1"/>
    <property type="match status" value="1"/>
</dbReference>
<dbReference type="SUPFAM" id="SSF81698">
    <property type="entry name" value="FF domain"/>
    <property type="match status" value="4"/>
</dbReference>
<feature type="domain" description="WW" evidence="2">
    <location>
        <begin position="39"/>
        <end position="72"/>
    </location>
</feature>
<evidence type="ECO:0000259" key="3">
    <source>
        <dbReference type="PROSITE" id="PS51676"/>
    </source>
</evidence>
<name>A0A4P9Y220_9FUNG</name>
<feature type="compositionally biased region" description="Basic and acidic residues" evidence="1">
    <location>
        <begin position="460"/>
        <end position="474"/>
    </location>
</feature>
<evidence type="ECO:0000313" key="4">
    <source>
        <dbReference type="EMBL" id="RKP11880.1"/>
    </source>
</evidence>
<dbReference type="AlphaFoldDB" id="A0A4P9Y220"/>
<dbReference type="PANTHER" id="PTHR11864:SF0">
    <property type="entry name" value="PRP40 PRE-MRNA PROCESSING FACTOR 40 HOMOLOG A (YEAST)"/>
    <property type="match status" value="1"/>
</dbReference>
<dbReference type="EMBL" id="KZ988600">
    <property type="protein sequence ID" value="RKP11880.1"/>
    <property type="molecule type" value="Genomic_DNA"/>
</dbReference>
<dbReference type="GO" id="GO:0071004">
    <property type="term" value="C:U2-type prespliceosome"/>
    <property type="evidence" value="ECO:0007669"/>
    <property type="project" value="TreeGrafter"/>
</dbReference>
<reference evidence="5" key="1">
    <citation type="journal article" date="2018" name="Nat. Microbiol.">
        <title>Leveraging single-cell genomics to expand the fungal tree of life.</title>
        <authorList>
            <person name="Ahrendt S.R."/>
            <person name="Quandt C.A."/>
            <person name="Ciobanu D."/>
            <person name="Clum A."/>
            <person name="Salamov A."/>
            <person name="Andreopoulos B."/>
            <person name="Cheng J.F."/>
            <person name="Woyke T."/>
            <person name="Pelin A."/>
            <person name="Henrissat B."/>
            <person name="Reynolds N.K."/>
            <person name="Benny G.L."/>
            <person name="Smith M.E."/>
            <person name="James T.Y."/>
            <person name="Grigoriev I.V."/>
        </authorList>
    </citation>
    <scope>NUCLEOTIDE SEQUENCE [LARGE SCALE GENOMIC DNA]</scope>
</reference>
<dbReference type="InterPro" id="IPR039726">
    <property type="entry name" value="Prp40-like"/>
</dbReference>
<organism evidence="4 5">
    <name type="scientific">Piptocephalis cylindrospora</name>
    <dbReference type="NCBI Taxonomy" id="1907219"/>
    <lineage>
        <taxon>Eukaryota</taxon>
        <taxon>Fungi</taxon>
        <taxon>Fungi incertae sedis</taxon>
        <taxon>Zoopagomycota</taxon>
        <taxon>Zoopagomycotina</taxon>
        <taxon>Zoopagomycetes</taxon>
        <taxon>Zoopagales</taxon>
        <taxon>Piptocephalidaceae</taxon>
        <taxon>Piptocephalis</taxon>
    </lineage>
</organism>
<dbReference type="Proteomes" id="UP000267251">
    <property type="component" value="Unassembled WGS sequence"/>
</dbReference>
<dbReference type="GO" id="GO:0045292">
    <property type="term" value="P:mRNA cis splicing, via spliceosome"/>
    <property type="evidence" value="ECO:0007669"/>
    <property type="project" value="InterPro"/>
</dbReference>
<feature type="region of interest" description="Disordered" evidence="1">
    <location>
        <begin position="460"/>
        <end position="482"/>
    </location>
</feature>
<dbReference type="InterPro" id="IPR036517">
    <property type="entry name" value="FF_domain_sf"/>
</dbReference>
<dbReference type="InterPro" id="IPR036020">
    <property type="entry name" value="WW_dom_sf"/>
</dbReference>
<evidence type="ECO:0000259" key="2">
    <source>
        <dbReference type="PROSITE" id="PS50020"/>
    </source>
</evidence>
<dbReference type="PANTHER" id="PTHR11864">
    <property type="entry name" value="PRE-MRNA-PROCESSING PROTEIN PRP40"/>
    <property type="match status" value="1"/>
</dbReference>
<feature type="domain" description="FF" evidence="3">
    <location>
        <begin position="261"/>
        <end position="320"/>
    </location>
</feature>
<feature type="domain" description="WW" evidence="2">
    <location>
        <begin position="1"/>
        <end position="34"/>
    </location>
</feature>
<dbReference type="SUPFAM" id="SSF51045">
    <property type="entry name" value="WW domain"/>
    <property type="match status" value="2"/>
</dbReference>
<dbReference type="InterPro" id="IPR001202">
    <property type="entry name" value="WW_dom"/>
</dbReference>
<dbReference type="PROSITE" id="PS51676">
    <property type="entry name" value="FF"/>
    <property type="match status" value="1"/>
</dbReference>
<dbReference type="Gene3D" id="1.10.10.440">
    <property type="entry name" value="FF domain"/>
    <property type="match status" value="3"/>
</dbReference>
<dbReference type="GO" id="GO:0005685">
    <property type="term" value="C:U1 snRNP"/>
    <property type="evidence" value="ECO:0007669"/>
    <property type="project" value="TreeGrafter"/>
</dbReference>
<dbReference type="GO" id="GO:0003723">
    <property type="term" value="F:RNA binding"/>
    <property type="evidence" value="ECO:0007669"/>
    <property type="project" value="TreeGrafter"/>
</dbReference>
<proteinExistence type="predicted"/>
<dbReference type="Gene3D" id="2.20.70.10">
    <property type="match status" value="2"/>
</dbReference>
<dbReference type="CDD" id="cd00201">
    <property type="entry name" value="WW"/>
    <property type="match status" value="2"/>
</dbReference>
<evidence type="ECO:0008006" key="6">
    <source>
        <dbReference type="Google" id="ProtNLM"/>
    </source>
</evidence>
<dbReference type="OrthoDB" id="187617at2759"/>
<gene>
    <name evidence="4" type="ORF">BJ684DRAFT_21543</name>
</gene>
<dbReference type="InterPro" id="IPR002713">
    <property type="entry name" value="FF_domain"/>
</dbReference>
<sequence length="482" mass="57860">MSTEPLWMILKDPQGRRYYYNSQFKFTTWDRPEELRDARAVECSWKEFKTPEGKPYFFNKVSLITAWEAPPLYDLHQEYTKLKDQQEDILLAQPPGDPTEINQALEEVMKRADGEDIRFQQMQTASLTPAQKRYWELLCELGVDESWTWERAMSVTLFHHLYHAIPALADRRATFQKYQTEYRRVQDESRERRVEKRRQVVISILRDIPSINAYSVWRKYASTLQETSTLSGFSPEEIRHHFNAYIKSLQREEKAQEEEVRKENVAKFQTLLESLPLGADTTWAEAQEIIGETPLYQADEQLRQGDPRDYLNLFDRHIERLEEEHRVRMRDEREEQDVKERRNREDLRALLHRLRETGEVGAATRWQDAYPLLRDHPAYQEALGQGGSTPQELLWDMVEDAYEPIYQRRKDIEKFFKAQAFRPDPEISFDTFTTHLQPEHFESMSRRDMEMIHEEIQQKARYKARDERQRQDRVQKRRINHL</sequence>
<evidence type="ECO:0000256" key="1">
    <source>
        <dbReference type="SAM" id="MobiDB-lite"/>
    </source>
</evidence>
<evidence type="ECO:0000313" key="5">
    <source>
        <dbReference type="Proteomes" id="UP000267251"/>
    </source>
</evidence>
<keyword evidence="5" id="KW-1185">Reference proteome</keyword>